<evidence type="ECO:0000313" key="3">
    <source>
        <dbReference type="Proteomes" id="UP000298787"/>
    </source>
</evidence>
<gene>
    <name evidence="2" type="ORF">D9C73_028521</name>
</gene>
<organism evidence="2 3">
    <name type="scientific">Collichthys lucidus</name>
    <name type="common">Big head croaker</name>
    <name type="synonym">Sciaena lucida</name>
    <dbReference type="NCBI Taxonomy" id="240159"/>
    <lineage>
        <taxon>Eukaryota</taxon>
        <taxon>Metazoa</taxon>
        <taxon>Chordata</taxon>
        <taxon>Craniata</taxon>
        <taxon>Vertebrata</taxon>
        <taxon>Euteleostomi</taxon>
        <taxon>Actinopterygii</taxon>
        <taxon>Neopterygii</taxon>
        <taxon>Teleostei</taxon>
        <taxon>Neoteleostei</taxon>
        <taxon>Acanthomorphata</taxon>
        <taxon>Eupercaria</taxon>
        <taxon>Sciaenidae</taxon>
        <taxon>Collichthys</taxon>
    </lineage>
</organism>
<keyword evidence="3" id="KW-1185">Reference proteome</keyword>
<feature type="region of interest" description="Disordered" evidence="1">
    <location>
        <begin position="1"/>
        <end position="26"/>
    </location>
</feature>
<feature type="compositionally biased region" description="Pro residues" evidence="1">
    <location>
        <begin position="10"/>
        <end position="22"/>
    </location>
</feature>
<protein>
    <submittedName>
        <fullName evidence="2">Uncharacterized protein</fullName>
    </submittedName>
</protein>
<feature type="compositionally biased region" description="Pro residues" evidence="1">
    <location>
        <begin position="149"/>
        <end position="158"/>
    </location>
</feature>
<proteinExistence type="predicted"/>
<sequence>MPAATESPVLPRPYDLPPPTPLFAPDSAPTSAIHRLSSISMATADQTHPHPGVKHPLCELNVIHLPVDVGRLQIVPDPPKKTQSRLSRGGSSLNHSPFILCSECVHAPTLRPPSWWTLTTRVGSVGGTGRDAPWLVWGRGEVLPGSANTPPPHTPPRPSLSTHTPPGMDSTHST</sequence>
<dbReference type="AlphaFoldDB" id="A0A4U5TUD9"/>
<reference evidence="2 3" key="1">
    <citation type="submission" date="2019-01" db="EMBL/GenBank/DDBJ databases">
        <title>Genome Assembly of Collichthys lucidus.</title>
        <authorList>
            <person name="Cai M."/>
            <person name="Xiao S."/>
        </authorList>
    </citation>
    <scope>NUCLEOTIDE SEQUENCE [LARGE SCALE GENOMIC DNA]</scope>
    <source>
        <strain evidence="2">JT15FE1705JMU</strain>
        <tissue evidence="2">Muscle</tissue>
    </source>
</reference>
<name>A0A4U5TUD9_COLLU</name>
<accession>A0A4U5TUD9</accession>
<feature type="region of interest" description="Disordered" evidence="1">
    <location>
        <begin position="140"/>
        <end position="174"/>
    </location>
</feature>
<evidence type="ECO:0000256" key="1">
    <source>
        <dbReference type="SAM" id="MobiDB-lite"/>
    </source>
</evidence>
<evidence type="ECO:0000313" key="2">
    <source>
        <dbReference type="EMBL" id="TKS65186.1"/>
    </source>
</evidence>
<dbReference type="Proteomes" id="UP000298787">
    <property type="component" value="Unassembled WGS sequence"/>
</dbReference>
<dbReference type="EMBL" id="ML240512">
    <property type="protein sequence ID" value="TKS65186.1"/>
    <property type="molecule type" value="Genomic_DNA"/>
</dbReference>